<protein>
    <recommendedName>
        <fullName evidence="1">non-specific serine/threonine protein kinase</fullName>
        <ecNumber evidence="1">2.7.11.1</ecNumber>
    </recommendedName>
</protein>
<feature type="region of interest" description="Disordered" evidence="9">
    <location>
        <begin position="845"/>
        <end position="870"/>
    </location>
</feature>
<keyword evidence="6" id="KW-0067">ATP-binding</keyword>
<dbReference type="EMBL" id="JBJQND010000001">
    <property type="protein sequence ID" value="KAL3889010.1"/>
    <property type="molecule type" value="Genomic_DNA"/>
</dbReference>
<proteinExistence type="predicted"/>
<dbReference type="Gene3D" id="1.10.10.10">
    <property type="entry name" value="Winged helix-like DNA-binding domain superfamily/Winged helix DNA-binding domain"/>
    <property type="match status" value="1"/>
</dbReference>
<dbReference type="InterPro" id="IPR036388">
    <property type="entry name" value="WH-like_DNA-bd_sf"/>
</dbReference>
<dbReference type="PROSITE" id="PS50209">
    <property type="entry name" value="CARD"/>
    <property type="match status" value="1"/>
</dbReference>
<keyword evidence="3" id="KW-0677">Repeat</keyword>
<feature type="compositionally biased region" description="Basic and acidic residues" evidence="9">
    <location>
        <begin position="845"/>
        <end position="862"/>
    </location>
</feature>
<organism evidence="12 13">
    <name type="scientific">Sinanodonta woodiana</name>
    <name type="common">Chinese pond mussel</name>
    <name type="synonym">Anodonta woodiana</name>
    <dbReference type="NCBI Taxonomy" id="1069815"/>
    <lineage>
        <taxon>Eukaryota</taxon>
        <taxon>Metazoa</taxon>
        <taxon>Spiralia</taxon>
        <taxon>Lophotrochozoa</taxon>
        <taxon>Mollusca</taxon>
        <taxon>Bivalvia</taxon>
        <taxon>Autobranchia</taxon>
        <taxon>Heteroconchia</taxon>
        <taxon>Palaeoheterodonta</taxon>
        <taxon>Unionida</taxon>
        <taxon>Unionoidea</taxon>
        <taxon>Unionidae</taxon>
        <taxon>Unioninae</taxon>
        <taxon>Sinanodonta</taxon>
    </lineage>
</organism>
<keyword evidence="4" id="KW-0547">Nucleotide-binding</keyword>
<dbReference type="CDD" id="cd01671">
    <property type="entry name" value="CARD"/>
    <property type="match status" value="1"/>
</dbReference>
<dbReference type="SUPFAM" id="SSF47986">
    <property type="entry name" value="DEATH domain"/>
    <property type="match status" value="1"/>
</dbReference>
<dbReference type="Pfam" id="PF16095">
    <property type="entry name" value="COR-A"/>
    <property type="match status" value="1"/>
</dbReference>
<comment type="catalytic activity">
    <reaction evidence="7">
        <text>L-threonyl-[protein] + ATP = O-phospho-L-threonyl-[protein] + ADP + H(+)</text>
        <dbReference type="Rhea" id="RHEA:46608"/>
        <dbReference type="Rhea" id="RHEA-COMP:11060"/>
        <dbReference type="Rhea" id="RHEA-COMP:11605"/>
        <dbReference type="ChEBI" id="CHEBI:15378"/>
        <dbReference type="ChEBI" id="CHEBI:30013"/>
        <dbReference type="ChEBI" id="CHEBI:30616"/>
        <dbReference type="ChEBI" id="CHEBI:61977"/>
        <dbReference type="ChEBI" id="CHEBI:456216"/>
        <dbReference type="EC" id="2.7.11.1"/>
    </reaction>
</comment>
<evidence type="ECO:0000256" key="5">
    <source>
        <dbReference type="ARBA" id="ARBA00022777"/>
    </source>
</evidence>
<dbReference type="InterPro" id="IPR027417">
    <property type="entry name" value="P-loop_NTPase"/>
</dbReference>
<evidence type="ECO:0000256" key="2">
    <source>
        <dbReference type="ARBA" id="ARBA00022679"/>
    </source>
</evidence>
<dbReference type="Gene3D" id="3.40.50.300">
    <property type="entry name" value="P-loop containing nucleotide triphosphate hydrolases"/>
    <property type="match status" value="2"/>
</dbReference>
<evidence type="ECO:0000256" key="4">
    <source>
        <dbReference type="ARBA" id="ARBA00022741"/>
    </source>
</evidence>
<dbReference type="Proteomes" id="UP001634394">
    <property type="component" value="Unassembled WGS sequence"/>
</dbReference>
<evidence type="ECO:0000256" key="9">
    <source>
        <dbReference type="SAM" id="MobiDB-lite"/>
    </source>
</evidence>
<dbReference type="AlphaFoldDB" id="A0ABD3XS42"/>
<evidence type="ECO:0000313" key="13">
    <source>
        <dbReference type="Proteomes" id="UP001634394"/>
    </source>
</evidence>
<dbReference type="InterPro" id="IPR020859">
    <property type="entry name" value="ROC"/>
</dbReference>
<name>A0ABD3XS42_SINWO</name>
<dbReference type="InterPro" id="IPR032171">
    <property type="entry name" value="COR-A"/>
</dbReference>
<dbReference type="EC" id="2.7.11.1" evidence="1"/>
<dbReference type="CDD" id="cd00882">
    <property type="entry name" value="Ras_like_GTPase"/>
    <property type="match status" value="1"/>
</dbReference>
<dbReference type="SUPFAM" id="SSF52540">
    <property type="entry name" value="P-loop containing nucleoside triphosphate hydrolases"/>
    <property type="match status" value="1"/>
</dbReference>
<dbReference type="InterPro" id="IPR011029">
    <property type="entry name" value="DEATH-like_dom_sf"/>
</dbReference>
<comment type="catalytic activity">
    <reaction evidence="8">
        <text>L-seryl-[protein] + ATP = O-phospho-L-seryl-[protein] + ADP + H(+)</text>
        <dbReference type="Rhea" id="RHEA:17989"/>
        <dbReference type="Rhea" id="RHEA-COMP:9863"/>
        <dbReference type="Rhea" id="RHEA-COMP:11604"/>
        <dbReference type="ChEBI" id="CHEBI:15378"/>
        <dbReference type="ChEBI" id="CHEBI:29999"/>
        <dbReference type="ChEBI" id="CHEBI:30616"/>
        <dbReference type="ChEBI" id="CHEBI:83421"/>
        <dbReference type="ChEBI" id="CHEBI:456216"/>
        <dbReference type="EC" id="2.7.11.1"/>
    </reaction>
</comment>
<reference evidence="12 13" key="1">
    <citation type="submission" date="2024-11" db="EMBL/GenBank/DDBJ databases">
        <title>Chromosome-level genome assembly of the freshwater bivalve Anodonta woodiana.</title>
        <authorList>
            <person name="Chen X."/>
        </authorList>
    </citation>
    <scope>NUCLEOTIDE SEQUENCE [LARGE SCALE GENOMIC DNA]</scope>
    <source>
        <strain evidence="12">MN2024</strain>
        <tissue evidence="12">Gills</tissue>
    </source>
</reference>
<sequence>MDTRSLQMYKDALNEGKEKVYNIRVMVVGQYGVGKTTLTQRLLGKNVNISERHSTDGIDVHIECSKVSLSTGEWRIQEKNAEHYSRLQRLVRLLNDHTHKQELKREQERQSEMYDQVAGVEYDNEHIEYNQLVSKERDDAQHHQPSITEPDTNEKVKPPSSQPVTSPIVKLGPEQNSEIDYEENQKDTVMEIIKLFDENSGKLEKDTEESAALALWDFAGQYVFYTTHQTFLTRRAIYLLVIDLSQEVTDLIKDDECYLDAKGIKPCKVHELIEIWLNSIHSCASSSHPGIPPVILVGTHVDKIPEKMRQKVIEKYFMEIRRMLKKKPILLHLIDNIAIDNTQCDPRLEDLKRRIFELASQQSHWGEEKPARWLPLEQAIMTMKASGVKVVPLSLIEEINRSSSIKIEDRDELEVFLSFQHDLGTILYFNVDGLREKIVLDPQWMIDALKSLITAKMFIVQNPDITKAWYAFEDKGKLTDELINAVWTEKEKPDFHFNKDYILLVMEKLHIIAKPKSYSIDGKSVKKEDYYLAPCILRQETPKEIICPKTVTGKETTSALCLVCKEKFLPPPIFHRLVGACLTHWPIAKQDEENLIYCGCCLFDIDNYHRLSLHFLGHVIFARVTRMAVTAVGKSSKLCSEARQFIYENLLKIIGNLGQSLEFEPHIQCPDYDADSLKGMIAVPELQKEKVVVCNAHAESHTLASQQLLKFWFEDGEQTDFEANGSGKRFQLDKTREVPEKIPSASRNKEKLHPTVLNRCRSKLIRVLNVEGVMMYIQEKELLDDVTIRDINDQTSTTKAISLLIDQLKQRDQDTYEQFKECLIQAEREDLKQMLEGEEDNLAAEMKEQHQDPRVPEPKRISETSATKTSNICLLM</sequence>
<evidence type="ECO:0000256" key="7">
    <source>
        <dbReference type="ARBA" id="ARBA00047899"/>
    </source>
</evidence>
<keyword evidence="13" id="KW-1185">Reference proteome</keyword>
<gene>
    <name evidence="12" type="ORF">ACJMK2_001369</name>
</gene>
<accession>A0ABD3XS42</accession>
<keyword evidence="5" id="KW-0418">Kinase</keyword>
<dbReference type="GO" id="GO:0016301">
    <property type="term" value="F:kinase activity"/>
    <property type="evidence" value="ECO:0007669"/>
    <property type="project" value="UniProtKB-KW"/>
</dbReference>
<evidence type="ECO:0000259" key="10">
    <source>
        <dbReference type="PROSITE" id="PS50209"/>
    </source>
</evidence>
<evidence type="ECO:0000259" key="11">
    <source>
        <dbReference type="PROSITE" id="PS51424"/>
    </source>
</evidence>
<evidence type="ECO:0000256" key="8">
    <source>
        <dbReference type="ARBA" id="ARBA00048679"/>
    </source>
</evidence>
<evidence type="ECO:0000256" key="3">
    <source>
        <dbReference type="ARBA" id="ARBA00022737"/>
    </source>
</evidence>
<evidence type="ECO:0000313" key="12">
    <source>
        <dbReference type="EMBL" id="KAL3889010.1"/>
    </source>
</evidence>
<dbReference type="PANTHER" id="PTHR12449:SF18">
    <property type="entry name" value="DEATH DOMAIN-CONTAINING PROTEIN"/>
    <property type="match status" value="1"/>
</dbReference>
<feature type="region of interest" description="Disordered" evidence="9">
    <location>
        <begin position="137"/>
        <end position="176"/>
    </location>
</feature>
<dbReference type="Pfam" id="PF08477">
    <property type="entry name" value="Roc"/>
    <property type="match status" value="1"/>
</dbReference>
<comment type="caution">
    <text evidence="12">The sequence shown here is derived from an EMBL/GenBank/DDBJ whole genome shotgun (WGS) entry which is preliminary data.</text>
</comment>
<feature type="domain" description="Roc" evidence="11">
    <location>
        <begin position="16"/>
        <end position="362"/>
    </location>
</feature>
<dbReference type="GO" id="GO:0005524">
    <property type="term" value="F:ATP binding"/>
    <property type="evidence" value="ECO:0007669"/>
    <property type="project" value="UniProtKB-KW"/>
</dbReference>
<dbReference type="InterPro" id="IPR001315">
    <property type="entry name" value="CARD"/>
</dbReference>
<evidence type="ECO:0000256" key="1">
    <source>
        <dbReference type="ARBA" id="ARBA00012513"/>
    </source>
</evidence>
<dbReference type="Gene3D" id="1.10.533.10">
    <property type="entry name" value="Death Domain, Fas"/>
    <property type="match status" value="1"/>
</dbReference>
<keyword evidence="2" id="KW-0808">Transferase</keyword>
<dbReference type="Pfam" id="PF00619">
    <property type="entry name" value="CARD"/>
    <property type="match status" value="1"/>
</dbReference>
<dbReference type="InterPro" id="IPR039788">
    <property type="entry name" value="NOL4/NOL4L"/>
</dbReference>
<dbReference type="PROSITE" id="PS51424">
    <property type="entry name" value="ROC"/>
    <property type="match status" value="1"/>
</dbReference>
<dbReference type="Gene3D" id="3.30.70.1390">
    <property type="entry name" value="ROC domain from the Parkinson's disease-associated leucine-rich repeat kinase 2"/>
    <property type="match status" value="1"/>
</dbReference>
<dbReference type="PANTHER" id="PTHR12449">
    <property type="entry name" value="DEATH DOMAIN-CONTAINING PROTEIN"/>
    <property type="match status" value="1"/>
</dbReference>
<feature type="domain" description="CARD" evidence="10">
    <location>
        <begin position="749"/>
        <end position="838"/>
    </location>
</feature>
<evidence type="ECO:0000256" key="6">
    <source>
        <dbReference type="ARBA" id="ARBA00022840"/>
    </source>
</evidence>